<keyword evidence="1" id="KW-0472">Membrane</keyword>
<keyword evidence="1" id="KW-1133">Transmembrane helix</keyword>
<feature type="transmembrane region" description="Helical" evidence="1">
    <location>
        <begin position="78"/>
        <end position="96"/>
    </location>
</feature>
<feature type="transmembrane region" description="Helical" evidence="1">
    <location>
        <begin position="15"/>
        <end position="36"/>
    </location>
</feature>
<evidence type="ECO:0000259" key="2">
    <source>
        <dbReference type="Pfam" id="PF07331"/>
    </source>
</evidence>
<dbReference type="Pfam" id="PF07331">
    <property type="entry name" value="TctB"/>
    <property type="match status" value="1"/>
</dbReference>
<reference evidence="3 4" key="1">
    <citation type="submission" date="2017-10" db="EMBL/GenBank/DDBJ databases">
        <title>Novel microbial diversity and functional potential in the marine mammal oral microbiome.</title>
        <authorList>
            <person name="Dudek N.K."/>
            <person name="Sun C.L."/>
            <person name="Burstein D."/>
            <person name="Kantor R.S."/>
            <person name="Aliaga Goltsman D.S."/>
            <person name="Bik E.M."/>
            <person name="Thomas B.C."/>
            <person name="Banfield J.F."/>
            <person name="Relman D.A."/>
        </authorList>
    </citation>
    <scope>NUCLEOTIDE SEQUENCE [LARGE SCALE GENOMIC DNA]</scope>
    <source>
        <strain evidence="3">DOLJORAL78_47_16</strain>
    </source>
</reference>
<evidence type="ECO:0000313" key="3">
    <source>
        <dbReference type="EMBL" id="PIE35583.1"/>
    </source>
</evidence>
<dbReference type="AlphaFoldDB" id="A0A2G6KIT7"/>
<organism evidence="3 4">
    <name type="scientific">candidate division KSB3 bacterium</name>
    <dbReference type="NCBI Taxonomy" id="2044937"/>
    <lineage>
        <taxon>Bacteria</taxon>
        <taxon>candidate division KSB3</taxon>
    </lineage>
</organism>
<protein>
    <recommendedName>
        <fullName evidence="2">DUF1468 domain-containing protein</fullName>
    </recommendedName>
</protein>
<dbReference type="InterPro" id="IPR009936">
    <property type="entry name" value="DUF1468"/>
</dbReference>
<evidence type="ECO:0000256" key="1">
    <source>
        <dbReference type="SAM" id="Phobius"/>
    </source>
</evidence>
<dbReference type="EMBL" id="PDSK01000039">
    <property type="protein sequence ID" value="PIE35583.1"/>
    <property type="molecule type" value="Genomic_DNA"/>
</dbReference>
<evidence type="ECO:0000313" key="4">
    <source>
        <dbReference type="Proteomes" id="UP000230821"/>
    </source>
</evidence>
<feature type="domain" description="DUF1468" evidence="2">
    <location>
        <begin position="52"/>
        <end position="181"/>
    </location>
</feature>
<feature type="transmembrane region" description="Helical" evidence="1">
    <location>
        <begin position="154"/>
        <end position="172"/>
    </location>
</feature>
<keyword evidence="1" id="KW-0812">Transmembrane</keyword>
<comment type="caution">
    <text evidence="3">The sequence shown here is derived from an EMBL/GenBank/DDBJ whole genome shotgun (WGS) entry which is preliminary data.</text>
</comment>
<dbReference type="Proteomes" id="UP000230821">
    <property type="component" value="Unassembled WGS sequence"/>
</dbReference>
<feature type="transmembrane region" description="Helical" evidence="1">
    <location>
        <begin position="45"/>
        <end position="66"/>
    </location>
</feature>
<accession>A0A2G6KIT7</accession>
<name>A0A2G6KIT7_9BACT</name>
<sequence length="191" mass="21633">MQYTRETMEALFEGIGGLYAFIAVLVVLLTALTVLIRQSVTRRQFLGNVLIPATFIAIAILLYLMTLNFPEEEAGPSAIPHLWIAALILLSIFLIVQALMGKTEADPGNGRLDMLALFIGATIAYLLLMQVIGYYLSTFLFLIAVMYFLSYRKYVMMFAVSCGWLIFAYFVFQRMLYIPLPQGRLIKVFMQ</sequence>
<proteinExistence type="predicted"/>
<feature type="transmembrane region" description="Helical" evidence="1">
    <location>
        <begin position="117"/>
        <end position="148"/>
    </location>
</feature>
<gene>
    <name evidence="3" type="ORF">CSA56_03635</name>
</gene>